<dbReference type="NCBIfam" id="TIGR00556">
    <property type="entry name" value="pantethn_trn"/>
    <property type="match status" value="1"/>
</dbReference>
<gene>
    <name evidence="9" type="ORF">PHLCEN_2v10604</name>
</gene>
<sequence length="132" mass="15092">MGIIGIGVDIVHLPRISSLISRRGPQRLANRILSKRELTDWYKLPSHDLTRLSQFLAVRWSLKEAAYKAIYPSARPTWKDFTYHAVDHDGNHKPFLVFHPPEKKIPIGNIHSSVSHDGDYIFTTVLVEDVIP</sequence>
<evidence type="ECO:0000313" key="9">
    <source>
        <dbReference type="EMBL" id="PSR73685.1"/>
    </source>
</evidence>
<keyword evidence="1" id="KW-0444">Lipid biosynthesis</keyword>
<proteinExistence type="inferred from homology"/>
<protein>
    <recommendedName>
        <fullName evidence="8">4'-phosphopantetheinyl transferase domain-containing protein</fullName>
    </recommendedName>
</protein>
<dbReference type="STRING" id="98765.A0A2R6NMU9"/>
<keyword evidence="10" id="KW-1185">Reference proteome</keyword>
<dbReference type="OrthoDB" id="15433at2759"/>
<accession>A0A2R6NMU9</accession>
<evidence type="ECO:0000256" key="2">
    <source>
        <dbReference type="ARBA" id="ARBA00022679"/>
    </source>
</evidence>
<dbReference type="AlphaFoldDB" id="A0A2R6NMU9"/>
<dbReference type="GO" id="GO:0000287">
    <property type="term" value="F:magnesium ion binding"/>
    <property type="evidence" value="ECO:0007669"/>
    <property type="project" value="InterPro"/>
</dbReference>
<dbReference type="GO" id="GO:0006633">
    <property type="term" value="P:fatty acid biosynthetic process"/>
    <property type="evidence" value="ECO:0007669"/>
    <property type="project" value="UniProtKB-KW"/>
</dbReference>
<keyword evidence="4" id="KW-0276">Fatty acid metabolism</keyword>
<keyword evidence="5" id="KW-0460">Magnesium</keyword>
<dbReference type="Proteomes" id="UP000186601">
    <property type="component" value="Unassembled WGS sequence"/>
</dbReference>
<evidence type="ECO:0000259" key="8">
    <source>
        <dbReference type="Pfam" id="PF01648"/>
    </source>
</evidence>
<dbReference type="NCBIfam" id="TIGR00516">
    <property type="entry name" value="acpS"/>
    <property type="match status" value="1"/>
</dbReference>
<evidence type="ECO:0000256" key="1">
    <source>
        <dbReference type="ARBA" id="ARBA00022516"/>
    </source>
</evidence>
<dbReference type="InterPro" id="IPR008278">
    <property type="entry name" value="4-PPantetheinyl_Trfase_dom"/>
</dbReference>
<keyword evidence="2" id="KW-0808">Transferase</keyword>
<evidence type="ECO:0000256" key="5">
    <source>
        <dbReference type="ARBA" id="ARBA00022842"/>
    </source>
</evidence>
<evidence type="ECO:0000256" key="4">
    <source>
        <dbReference type="ARBA" id="ARBA00022832"/>
    </source>
</evidence>
<comment type="caution">
    <text evidence="9">The sequence shown here is derived from an EMBL/GenBank/DDBJ whole genome shotgun (WGS) entry which is preliminary data.</text>
</comment>
<dbReference type="Gene3D" id="3.90.470.20">
    <property type="entry name" value="4'-phosphopantetheinyl transferase domain"/>
    <property type="match status" value="1"/>
</dbReference>
<dbReference type="InterPro" id="IPR037143">
    <property type="entry name" value="4-PPantetheinyl_Trfase_dom_sf"/>
</dbReference>
<keyword evidence="3" id="KW-0479">Metal-binding</keyword>
<dbReference type="InterPro" id="IPR002582">
    <property type="entry name" value="ACPS"/>
</dbReference>
<reference evidence="9 10" key="1">
    <citation type="submission" date="2018-02" db="EMBL/GenBank/DDBJ databases">
        <title>Genome sequence of the basidiomycete white-rot fungus Phlebia centrifuga.</title>
        <authorList>
            <person name="Granchi Z."/>
            <person name="Peng M."/>
            <person name="de Vries R.P."/>
            <person name="Hilden K."/>
            <person name="Makela M.R."/>
            <person name="Grigoriev I."/>
            <person name="Riley R."/>
        </authorList>
    </citation>
    <scope>NUCLEOTIDE SEQUENCE [LARGE SCALE GENOMIC DNA]</scope>
    <source>
        <strain evidence="9 10">FBCC195</strain>
    </source>
</reference>
<evidence type="ECO:0000313" key="10">
    <source>
        <dbReference type="Proteomes" id="UP000186601"/>
    </source>
</evidence>
<dbReference type="InterPro" id="IPR004568">
    <property type="entry name" value="Ppantetheine-prot_Trfase_dom"/>
</dbReference>
<feature type="domain" description="4'-phosphopantetheinyl transferase" evidence="8">
    <location>
        <begin position="5"/>
        <end position="124"/>
    </location>
</feature>
<dbReference type="GO" id="GO:0008897">
    <property type="term" value="F:holo-[acyl-carrier-protein] synthase activity"/>
    <property type="evidence" value="ECO:0007669"/>
    <property type="project" value="InterPro"/>
</dbReference>
<keyword evidence="6" id="KW-0443">Lipid metabolism</keyword>
<organism evidence="9 10">
    <name type="scientific">Hermanssonia centrifuga</name>
    <dbReference type="NCBI Taxonomy" id="98765"/>
    <lineage>
        <taxon>Eukaryota</taxon>
        <taxon>Fungi</taxon>
        <taxon>Dikarya</taxon>
        <taxon>Basidiomycota</taxon>
        <taxon>Agaricomycotina</taxon>
        <taxon>Agaricomycetes</taxon>
        <taxon>Polyporales</taxon>
        <taxon>Meruliaceae</taxon>
        <taxon>Hermanssonia</taxon>
    </lineage>
</organism>
<dbReference type="Pfam" id="PF01648">
    <property type="entry name" value="ACPS"/>
    <property type="match status" value="1"/>
</dbReference>
<dbReference type="SUPFAM" id="SSF56214">
    <property type="entry name" value="4'-phosphopantetheinyl transferase"/>
    <property type="match status" value="1"/>
</dbReference>
<name>A0A2R6NMU9_9APHY</name>
<dbReference type="EMBL" id="MLYV02001069">
    <property type="protein sequence ID" value="PSR73685.1"/>
    <property type="molecule type" value="Genomic_DNA"/>
</dbReference>
<dbReference type="HAMAP" id="MF_00101">
    <property type="entry name" value="AcpS"/>
    <property type="match status" value="1"/>
</dbReference>
<evidence type="ECO:0000256" key="6">
    <source>
        <dbReference type="ARBA" id="ARBA00023098"/>
    </source>
</evidence>
<evidence type="ECO:0000256" key="3">
    <source>
        <dbReference type="ARBA" id="ARBA00022723"/>
    </source>
</evidence>
<keyword evidence="7" id="KW-0275">Fatty acid biosynthesis</keyword>
<evidence type="ECO:0000256" key="7">
    <source>
        <dbReference type="ARBA" id="ARBA00023160"/>
    </source>
</evidence>